<dbReference type="AlphaFoldDB" id="A0A562LDK3"/>
<comment type="caution">
    <text evidence="3">The sequence shown here is derived from an EMBL/GenBank/DDBJ whole genome shotgun (WGS) entry which is preliminary data.</text>
</comment>
<keyword evidence="4" id="KW-1185">Reference proteome</keyword>
<feature type="compositionally biased region" description="Basic and acidic residues" evidence="1">
    <location>
        <begin position="130"/>
        <end position="141"/>
    </location>
</feature>
<name>A0A562LDK3_9GAMM</name>
<dbReference type="OrthoDB" id="52928at2"/>
<evidence type="ECO:0000313" key="3">
    <source>
        <dbReference type="EMBL" id="TWI05723.1"/>
    </source>
</evidence>
<protein>
    <submittedName>
        <fullName evidence="3">Putative transposase</fullName>
    </submittedName>
</protein>
<evidence type="ECO:0000313" key="4">
    <source>
        <dbReference type="Proteomes" id="UP000316471"/>
    </source>
</evidence>
<feature type="domain" description="Transposase-like Mu C-terminal" evidence="2">
    <location>
        <begin position="11"/>
        <end position="67"/>
    </location>
</feature>
<dbReference type="Gene3D" id="2.30.30.130">
    <property type="entry name" value="Transposase, Mu, C-terminal"/>
    <property type="match status" value="1"/>
</dbReference>
<proteinExistence type="predicted"/>
<organism evidence="3 4">
    <name type="scientific">Aerolutibacter ruishenii</name>
    <dbReference type="NCBI Taxonomy" id="686800"/>
    <lineage>
        <taxon>Bacteria</taxon>
        <taxon>Pseudomonadati</taxon>
        <taxon>Pseudomonadota</taxon>
        <taxon>Gammaproteobacteria</taxon>
        <taxon>Lysobacterales</taxon>
        <taxon>Lysobacteraceae</taxon>
        <taxon>Aerolutibacter</taxon>
    </lineage>
</organism>
<feature type="region of interest" description="Disordered" evidence="1">
    <location>
        <begin position="97"/>
        <end position="155"/>
    </location>
</feature>
<dbReference type="RefSeq" id="WP_144817049.1">
    <property type="nucleotide sequence ID" value="NZ_VLKP01000018.1"/>
</dbReference>
<dbReference type="InterPro" id="IPR015378">
    <property type="entry name" value="Transposase-like_Mu_C"/>
</dbReference>
<reference evidence="3 4" key="1">
    <citation type="journal article" date="2015" name="Stand. Genomic Sci.">
        <title>Genomic Encyclopedia of Bacterial and Archaeal Type Strains, Phase III: the genomes of soil and plant-associated and newly described type strains.</title>
        <authorList>
            <person name="Whitman W.B."/>
            <person name="Woyke T."/>
            <person name="Klenk H.P."/>
            <person name="Zhou Y."/>
            <person name="Lilburn T.G."/>
            <person name="Beck B.J."/>
            <person name="De Vos P."/>
            <person name="Vandamme P."/>
            <person name="Eisen J.A."/>
            <person name="Garrity G."/>
            <person name="Hugenholtz P."/>
            <person name="Kyrpides N.C."/>
        </authorList>
    </citation>
    <scope>NUCLEOTIDE SEQUENCE [LARGE SCALE GENOMIC DNA]</scope>
    <source>
        <strain evidence="3 4">CGMCC 1.10136</strain>
    </source>
</reference>
<gene>
    <name evidence="3" type="ORF">IP93_03012</name>
</gene>
<dbReference type="Proteomes" id="UP000316471">
    <property type="component" value="Unassembled WGS sequence"/>
</dbReference>
<evidence type="ECO:0000256" key="1">
    <source>
        <dbReference type="SAM" id="MobiDB-lite"/>
    </source>
</evidence>
<dbReference type="Pfam" id="PF09299">
    <property type="entry name" value="Mu-transpos_C"/>
    <property type="match status" value="1"/>
</dbReference>
<sequence length="178" mass="19940">MVRNPTEFLVTFLPSEMRRLTRTGVQIHNLQYWGDALAQWIGQHQDVRVHYDPRDITVVYVRSPAGVIVTARVTTPEIKSISLAEWGARRNYERATSSDPAFMAQRDASQKRGDQLVSQAKASRRVRGRKATEAAGDRWRPEASPVTESATPPPAEAAPMLAAVVSQIYDVEGIDYDY</sequence>
<dbReference type="InterPro" id="IPR009004">
    <property type="entry name" value="Transposase_Mu_C"/>
</dbReference>
<dbReference type="EMBL" id="VLKP01000018">
    <property type="protein sequence ID" value="TWI05723.1"/>
    <property type="molecule type" value="Genomic_DNA"/>
</dbReference>
<dbReference type="SUPFAM" id="SSF50610">
    <property type="entry name" value="mu transposase, C-terminal domain"/>
    <property type="match status" value="1"/>
</dbReference>
<evidence type="ECO:0000259" key="2">
    <source>
        <dbReference type="Pfam" id="PF09299"/>
    </source>
</evidence>
<accession>A0A562LDK3</accession>